<dbReference type="SUPFAM" id="SSF51395">
    <property type="entry name" value="FMN-linked oxidoreductases"/>
    <property type="match status" value="1"/>
</dbReference>
<evidence type="ECO:0000256" key="3">
    <source>
        <dbReference type="ARBA" id="ARBA00022630"/>
    </source>
</evidence>
<dbReference type="UniPathway" id="UPA00070"/>
<comment type="pathway">
    <text evidence="2">Pyrimidine metabolism; UMP biosynthesis via de novo pathway.</text>
</comment>
<dbReference type="Proteomes" id="UP000178859">
    <property type="component" value="Unassembled WGS sequence"/>
</dbReference>
<evidence type="ECO:0000313" key="9">
    <source>
        <dbReference type="Proteomes" id="UP000178859"/>
    </source>
</evidence>
<dbReference type="AlphaFoldDB" id="A0A1F5MGS4"/>
<proteinExistence type="predicted"/>
<feature type="domain" description="Dihydroorotate dehydrogenase catalytic" evidence="7">
    <location>
        <begin position="106"/>
        <end position="342"/>
    </location>
</feature>
<evidence type="ECO:0000256" key="1">
    <source>
        <dbReference type="ARBA" id="ARBA00001917"/>
    </source>
</evidence>
<comment type="caution">
    <text evidence="8">The sequence shown here is derived from an EMBL/GenBank/DDBJ whole genome shotgun (WGS) entry which is preliminary data.</text>
</comment>
<reference evidence="8 9" key="1">
    <citation type="journal article" date="2016" name="Nat. Commun.">
        <title>Thousands of microbial genomes shed light on interconnected biogeochemical processes in an aquifer system.</title>
        <authorList>
            <person name="Anantharaman K."/>
            <person name="Brown C.T."/>
            <person name="Hug L.A."/>
            <person name="Sharon I."/>
            <person name="Castelle C.J."/>
            <person name="Probst A.J."/>
            <person name="Thomas B.C."/>
            <person name="Singh A."/>
            <person name="Wilkins M.J."/>
            <person name="Karaoz U."/>
            <person name="Brodie E.L."/>
            <person name="Williams K.H."/>
            <person name="Hubbard S.S."/>
            <person name="Banfield J.F."/>
        </authorList>
    </citation>
    <scope>NUCLEOTIDE SEQUENCE [LARGE SCALE GENOMIC DNA]</scope>
</reference>
<organism evidence="8 9">
    <name type="scientific">Candidatus Daviesbacteria bacterium RIFCSPLOWO2_02_FULL_36_7</name>
    <dbReference type="NCBI Taxonomy" id="1797792"/>
    <lineage>
        <taxon>Bacteria</taxon>
        <taxon>Candidatus Daviesiibacteriota</taxon>
    </lineage>
</organism>
<accession>A0A1F5MGS4</accession>
<dbReference type="InterPro" id="IPR050074">
    <property type="entry name" value="DHO_dehydrogenase"/>
</dbReference>
<dbReference type="GO" id="GO:0044205">
    <property type="term" value="P:'de novo' UMP biosynthetic process"/>
    <property type="evidence" value="ECO:0007669"/>
    <property type="project" value="UniProtKB-UniPathway"/>
</dbReference>
<keyword evidence="3" id="KW-0285">Flavoprotein</keyword>
<evidence type="ECO:0000256" key="4">
    <source>
        <dbReference type="ARBA" id="ARBA00022643"/>
    </source>
</evidence>
<protein>
    <recommendedName>
        <fullName evidence="7">Dihydroorotate dehydrogenase catalytic domain-containing protein</fullName>
    </recommendedName>
</protein>
<dbReference type="InterPro" id="IPR013785">
    <property type="entry name" value="Aldolase_TIM"/>
</dbReference>
<sequence>EDNYDQGPFGAFTDGQIFTQEGEPQYDFLGQKIYLPFGIPAGPLLNARFCKAAFEKGFDICVYKTVRSAVFPCHPFPNILTVKVEGDLTLEKAQGRLIADTNYSEPLSITNSFGVPSKDPSVWQEDVKKALSSVGKGQVLVLSFMGTVKEGQTAEEFAEDWRQAAKLAKETGVKVFELNLSCPNIGNEGLVCYNLDMTEKVCQVVRKELGDSPLLLKVGYYQNDEDIKRLVEIAGKYAQAIVSINTIAAEIVDQDGNQALPGKNRLKSGVCGAAIKWAGLDMVKRLKKLTANSQQRIAIIGVGGVTKPEDYFEFKDAGADVVMSATGAMWNPNLAQEIKQKI</sequence>
<dbReference type="EMBL" id="MFDT01000053">
    <property type="protein sequence ID" value="OGE64566.1"/>
    <property type="molecule type" value="Genomic_DNA"/>
</dbReference>
<dbReference type="GO" id="GO:0004152">
    <property type="term" value="F:dihydroorotate dehydrogenase activity"/>
    <property type="evidence" value="ECO:0007669"/>
    <property type="project" value="InterPro"/>
</dbReference>
<evidence type="ECO:0000259" key="7">
    <source>
        <dbReference type="Pfam" id="PF01180"/>
    </source>
</evidence>
<evidence type="ECO:0000256" key="2">
    <source>
        <dbReference type="ARBA" id="ARBA00004725"/>
    </source>
</evidence>
<keyword evidence="6" id="KW-0560">Oxidoreductase</keyword>
<dbReference type="GO" id="GO:0005737">
    <property type="term" value="C:cytoplasm"/>
    <property type="evidence" value="ECO:0007669"/>
    <property type="project" value="InterPro"/>
</dbReference>
<gene>
    <name evidence="8" type="ORF">A3I48_00905</name>
</gene>
<dbReference type="PANTHER" id="PTHR48109">
    <property type="entry name" value="DIHYDROOROTATE DEHYDROGENASE (QUINONE), MITOCHONDRIAL-RELATED"/>
    <property type="match status" value="1"/>
</dbReference>
<keyword evidence="4" id="KW-0288">FMN</keyword>
<comment type="cofactor">
    <cofactor evidence="1">
        <name>FMN</name>
        <dbReference type="ChEBI" id="CHEBI:58210"/>
    </cofactor>
</comment>
<evidence type="ECO:0000256" key="6">
    <source>
        <dbReference type="ARBA" id="ARBA00023002"/>
    </source>
</evidence>
<evidence type="ECO:0000313" key="8">
    <source>
        <dbReference type="EMBL" id="OGE64566.1"/>
    </source>
</evidence>
<dbReference type="PIRSF" id="PIRSF000164">
    <property type="entry name" value="DHO_oxidase"/>
    <property type="match status" value="1"/>
</dbReference>
<dbReference type="InterPro" id="IPR005720">
    <property type="entry name" value="Dihydroorotate_DH_cat"/>
</dbReference>
<dbReference type="Gene3D" id="3.20.20.70">
    <property type="entry name" value="Aldolase class I"/>
    <property type="match status" value="1"/>
</dbReference>
<dbReference type="Pfam" id="PF01180">
    <property type="entry name" value="DHO_dh"/>
    <property type="match status" value="1"/>
</dbReference>
<dbReference type="CDD" id="cd02810">
    <property type="entry name" value="DHOD_DHPD_FMN"/>
    <property type="match status" value="1"/>
</dbReference>
<evidence type="ECO:0000256" key="5">
    <source>
        <dbReference type="ARBA" id="ARBA00022975"/>
    </source>
</evidence>
<dbReference type="PANTHER" id="PTHR48109:SF1">
    <property type="entry name" value="DIHYDROOROTATE DEHYDROGENASE (FUMARATE)"/>
    <property type="match status" value="1"/>
</dbReference>
<dbReference type="GO" id="GO:0006207">
    <property type="term" value="P:'de novo' pyrimidine nucleobase biosynthetic process"/>
    <property type="evidence" value="ECO:0007669"/>
    <property type="project" value="TreeGrafter"/>
</dbReference>
<dbReference type="InterPro" id="IPR012135">
    <property type="entry name" value="Dihydroorotate_DH_1_2"/>
</dbReference>
<keyword evidence="5" id="KW-0665">Pyrimidine biosynthesis</keyword>
<feature type="non-terminal residue" evidence="8">
    <location>
        <position position="1"/>
    </location>
</feature>
<name>A0A1F5MGS4_9BACT</name>